<keyword evidence="3 5" id="KW-0819">tRNA processing</keyword>
<dbReference type="HAMAP" id="MF_01080">
    <property type="entry name" value="TruB_bact"/>
    <property type="match status" value="1"/>
</dbReference>
<evidence type="ECO:0000256" key="2">
    <source>
        <dbReference type="ARBA" id="ARBA00005642"/>
    </source>
</evidence>
<name>A0A9E6MI05_9RICK</name>
<dbReference type="Pfam" id="PF01509">
    <property type="entry name" value="TruB_N"/>
    <property type="match status" value="1"/>
</dbReference>
<evidence type="ECO:0000259" key="6">
    <source>
        <dbReference type="Pfam" id="PF01509"/>
    </source>
</evidence>
<organism evidence="8 9">
    <name type="scientific">Rickettsia tillamookensis</name>
    <dbReference type="NCBI Taxonomy" id="2761623"/>
    <lineage>
        <taxon>Bacteria</taxon>
        <taxon>Pseudomonadati</taxon>
        <taxon>Pseudomonadota</taxon>
        <taxon>Alphaproteobacteria</taxon>
        <taxon>Rickettsiales</taxon>
        <taxon>Rickettsiaceae</taxon>
        <taxon>Rickettsieae</taxon>
        <taxon>Rickettsia</taxon>
        <taxon>spotted fever group</taxon>
    </lineage>
</organism>
<dbReference type="SUPFAM" id="SSF55120">
    <property type="entry name" value="Pseudouridine synthase"/>
    <property type="match status" value="1"/>
</dbReference>
<sequence length="293" mass="32808">MNSYWLNIYKPRGISSAKLVSMVKKILGKVKVGYAGTLDVEAEGILPLAVGEATKLIQLLIDARKTYIFTVKFGLQTDSGDYAGKVIATKDYIPSQEEAYTVCSKFIGNVTQIPPAFSALKVNGVRAYKLAREGKEVELKPRNITIYNLKCLNFDEKNATATYYAECSKGTYIRTLAEDLALSLQSLGFVIELRRTQVGIFKEENAIHIISPEEITKEFLETKSIKIEAILDDILVLDATDSQAQQIKYGQKCLFNYEKDVDLLWVRYKSVLLAIGSLNKSCFNSLRIFNLTP</sequence>
<evidence type="ECO:0000256" key="5">
    <source>
        <dbReference type="HAMAP-Rule" id="MF_01080"/>
    </source>
</evidence>
<dbReference type="Proteomes" id="UP000595296">
    <property type="component" value="Chromosome"/>
</dbReference>
<dbReference type="Gene3D" id="3.30.2350.10">
    <property type="entry name" value="Pseudouridine synthase"/>
    <property type="match status" value="1"/>
</dbReference>
<keyword evidence="4 5" id="KW-0413">Isomerase</keyword>
<dbReference type="RefSeq" id="WP_202068232.1">
    <property type="nucleotide sequence ID" value="NZ_CP060138.2"/>
</dbReference>
<dbReference type="Pfam" id="PF16198">
    <property type="entry name" value="TruB_C_2"/>
    <property type="match status" value="1"/>
</dbReference>
<dbReference type="NCBIfam" id="TIGR00431">
    <property type="entry name" value="TruB"/>
    <property type="match status" value="1"/>
</dbReference>
<dbReference type="InterPro" id="IPR032819">
    <property type="entry name" value="TruB_C"/>
</dbReference>
<evidence type="ECO:0000313" key="9">
    <source>
        <dbReference type="Proteomes" id="UP000595296"/>
    </source>
</evidence>
<dbReference type="PANTHER" id="PTHR13767">
    <property type="entry name" value="TRNA-PSEUDOURIDINE SYNTHASE"/>
    <property type="match status" value="1"/>
</dbReference>
<evidence type="ECO:0000256" key="3">
    <source>
        <dbReference type="ARBA" id="ARBA00022694"/>
    </source>
</evidence>
<proteinExistence type="inferred from homology"/>
<evidence type="ECO:0000256" key="4">
    <source>
        <dbReference type="ARBA" id="ARBA00023235"/>
    </source>
</evidence>
<dbReference type="CDD" id="cd02573">
    <property type="entry name" value="PseudoU_synth_EcTruB"/>
    <property type="match status" value="1"/>
</dbReference>
<dbReference type="InterPro" id="IPR002501">
    <property type="entry name" value="PsdUridine_synth_N"/>
</dbReference>
<gene>
    <name evidence="5 8" type="primary">truB</name>
    <name evidence="8" type="ORF">H6P87_00680</name>
</gene>
<accession>A0A9E6MI05</accession>
<feature type="active site" description="Nucleophile" evidence="5">
    <location>
        <position position="39"/>
    </location>
</feature>
<keyword evidence="9" id="KW-1185">Reference proteome</keyword>
<dbReference type="InterPro" id="IPR020103">
    <property type="entry name" value="PsdUridine_synth_cat_dom_sf"/>
</dbReference>
<evidence type="ECO:0000256" key="1">
    <source>
        <dbReference type="ARBA" id="ARBA00000385"/>
    </source>
</evidence>
<reference evidence="8 9" key="1">
    <citation type="journal article" date="2021" name="Int. J. Syst. Evol. Microbiol.">
        <title>Characterization of a novel transitional group Rickettsia species (Rickettsia tillamookensis sp. nov.) from the western black-legged tick, Ixodes pacificus.</title>
        <authorList>
            <person name="Gauthier D.T."/>
            <person name="Karpathy S.E."/>
            <person name="Grizzard S.L."/>
            <person name="Batra D."/>
            <person name="Rowe L.A."/>
            <person name="Paddock C.D."/>
        </authorList>
    </citation>
    <scope>NUCLEOTIDE SEQUENCE [LARGE SCALE GENOMIC DNA]</scope>
    <source>
        <strain evidence="8 9">Tillamook 23</strain>
    </source>
</reference>
<evidence type="ECO:0000259" key="7">
    <source>
        <dbReference type="Pfam" id="PF16198"/>
    </source>
</evidence>
<dbReference type="PANTHER" id="PTHR13767:SF2">
    <property type="entry name" value="PSEUDOURIDYLATE SYNTHASE TRUB1"/>
    <property type="match status" value="1"/>
</dbReference>
<protein>
    <recommendedName>
        <fullName evidence="5">tRNA pseudouridine synthase B</fullName>
        <ecNumber evidence="5">5.4.99.25</ecNumber>
    </recommendedName>
    <alternativeName>
        <fullName evidence="5">tRNA pseudouridine(55) synthase</fullName>
        <shortName evidence="5">Psi55 synthase</shortName>
    </alternativeName>
    <alternativeName>
        <fullName evidence="5">tRNA pseudouridylate synthase</fullName>
    </alternativeName>
    <alternativeName>
        <fullName evidence="5">tRNA-uridine isomerase</fullName>
    </alternativeName>
</protein>
<feature type="domain" description="tRNA pseudouridylate synthase B C-terminal" evidence="7">
    <location>
        <begin position="174"/>
        <end position="208"/>
    </location>
</feature>
<comment type="function">
    <text evidence="5">Responsible for synthesis of pseudouridine from uracil-55 in the psi GC loop of transfer RNAs.</text>
</comment>
<comment type="catalytic activity">
    <reaction evidence="1 5">
        <text>uridine(55) in tRNA = pseudouridine(55) in tRNA</text>
        <dbReference type="Rhea" id="RHEA:42532"/>
        <dbReference type="Rhea" id="RHEA-COMP:10101"/>
        <dbReference type="Rhea" id="RHEA-COMP:10102"/>
        <dbReference type="ChEBI" id="CHEBI:65314"/>
        <dbReference type="ChEBI" id="CHEBI:65315"/>
        <dbReference type="EC" id="5.4.99.25"/>
    </reaction>
</comment>
<dbReference type="InterPro" id="IPR014780">
    <property type="entry name" value="tRNA_psdUridine_synth_TruB"/>
</dbReference>
<dbReference type="GO" id="GO:0160148">
    <property type="term" value="F:tRNA pseudouridine(55) synthase activity"/>
    <property type="evidence" value="ECO:0007669"/>
    <property type="project" value="UniProtKB-EC"/>
</dbReference>
<dbReference type="EMBL" id="CP060138">
    <property type="protein sequence ID" value="QQV75134.1"/>
    <property type="molecule type" value="Genomic_DNA"/>
</dbReference>
<comment type="similarity">
    <text evidence="2 5">Belongs to the pseudouridine synthase TruB family. Type 1 subfamily.</text>
</comment>
<evidence type="ECO:0000313" key="8">
    <source>
        <dbReference type="EMBL" id="QQV75134.1"/>
    </source>
</evidence>
<dbReference type="EC" id="5.4.99.25" evidence="5"/>
<feature type="domain" description="Pseudouridine synthase II N-terminal" evidence="6">
    <location>
        <begin position="24"/>
        <end position="173"/>
    </location>
</feature>